<dbReference type="Gene3D" id="3.40.50.300">
    <property type="entry name" value="P-loop containing nucleotide triphosphate hydrolases"/>
    <property type="match status" value="1"/>
</dbReference>
<dbReference type="PANTHER" id="PTHR23408">
    <property type="entry name" value="METHYLMALONYL-COA MUTASE"/>
    <property type="match status" value="1"/>
</dbReference>
<sequence>MPFNPTVDIDALRAGNRRALARAITLVESQNPAHRPAANALLDSLMPYTGTSTRLGISGVPGVGKSTFIETFGLRAIERGQRVAVLAVDPSSPVNGGSILGDKTRMESLSRADGAFIRPSPAGDSLGGVAQRTREAILLCEAAGYDQVWVETVGVGQSEHAVANMTDAFMVLMQPGAGDELQGIKKGILELADFIVVNKADGDATLLAEASRRHYQNAVNLLTHNGFWQPQVLSISAVTLNGLDTLEGQLQDYLRLGSKSLAARRTGQNLSWLEEQLRTLAWQAITQDPDAVTRYQRAREAVMNGTMAPIPAAMSVLQP</sequence>
<dbReference type="AlphaFoldDB" id="A0A5Q2Q7D6"/>
<organism evidence="2 3">
    <name type="scientific">Litorivicinus lipolyticus</name>
    <dbReference type="NCBI Taxonomy" id="418701"/>
    <lineage>
        <taxon>Bacteria</taxon>
        <taxon>Pseudomonadati</taxon>
        <taxon>Pseudomonadota</taxon>
        <taxon>Gammaproteobacteria</taxon>
        <taxon>Oceanospirillales</taxon>
        <taxon>Litorivicinaceae</taxon>
        <taxon>Litorivicinus</taxon>
    </lineage>
</organism>
<protein>
    <submittedName>
        <fullName evidence="2">Methylmalonyl Co-A mutase-associated GTPase MeaB</fullName>
        <ecNumber evidence="2">3.6.5.-</ecNumber>
    </submittedName>
</protein>
<dbReference type="InterPro" id="IPR005129">
    <property type="entry name" value="GTPase_ArgK"/>
</dbReference>
<dbReference type="Gene3D" id="1.20.5.170">
    <property type="match status" value="1"/>
</dbReference>
<name>A0A5Q2Q7D6_9GAMM</name>
<dbReference type="Proteomes" id="UP000388235">
    <property type="component" value="Chromosome"/>
</dbReference>
<dbReference type="GO" id="GO:0003924">
    <property type="term" value="F:GTPase activity"/>
    <property type="evidence" value="ECO:0007669"/>
    <property type="project" value="InterPro"/>
</dbReference>
<evidence type="ECO:0000256" key="1">
    <source>
        <dbReference type="ARBA" id="ARBA00009625"/>
    </source>
</evidence>
<dbReference type="OrthoDB" id="9762378at2"/>
<dbReference type="NCBIfam" id="NF006958">
    <property type="entry name" value="PRK09435.1"/>
    <property type="match status" value="1"/>
</dbReference>
<dbReference type="Gene3D" id="1.10.287.130">
    <property type="match status" value="1"/>
</dbReference>
<dbReference type="PANTHER" id="PTHR23408:SF3">
    <property type="entry name" value="METHYLMALONIC ACIDURIA TYPE A PROTEIN, MITOCHONDRIAL"/>
    <property type="match status" value="1"/>
</dbReference>
<dbReference type="Pfam" id="PF03308">
    <property type="entry name" value="MeaB"/>
    <property type="match status" value="1"/>
</dbReference>
<proteinExistence type="inferred from homology"/>
<dbReference type="RefSeq" id="WP_153713362.1">
    <property type="nucleotide sequence ID" value="NZ_CP045871.1"/>
</dbReference>
<dbReference type="NCBIfam" id="TIGR00750">
    <property type="entry name" value="lao"/>
    <property type="match status" value="1"/>
</dbReference>
<keyword evidence="3" id="KW-1185">Reference proteome</keyword>
<evidence type="ECO:0000313" key="2">
    <source>
        <dbReference type="EMBL" id="QGG79858.1"/>
    </source>
</evidence>
<accession>A0A5Q2Q7D6</accession>
<dbReference type="GO" id="GO:0005737">
    <property type="term" value="C:cytoplasm"/>
    <property type="evidence" value="ECO:0007669"/>
    <property type="project" value="TreeGrafter"/>
</dbReference>
<dbReference type="SUPFAM" id="SSF52540">
    <property type="entry name" value="P-loop containing nucleoside triphosphate hydrolases"/>
    <property type="match status" value="1"/>
</dbReference>
<comment type="similarity">
    <text evidence="1">Belongs to the SIMIBI class G3E GTPase family. ArgK/MeaB subfamily.</text>
</comment>
<dbReference type="EC" id="3.6.5.-" evidence="2"/>
<evidence type="ECO:0000313" key="3">
    <source>
        <dbReference type="Proteomes" id="UP000388235"/>
    </source>
</evidence>
<gene>
    <name evidence="2" type="primary">meaB</name>
    <name evidence="2" type="ORF">GH975_04415</name>
</gene>
<dbReference type="InterPro" id="IPR027417">
    <property type="entry name" value="P-loop_NTPase"/>
</dbReference>
<reference evidence="2 3" key="1">
    <citation type="submission" date="2019-11" db="EMBL/GenBank/DDBJ databases">
        <authorList>
            <person name="Khan S.A."/>
            <person name="Jeon C.O."/>
            <person name="Chun B.H."/>
        </authorList>
    </citation>
    <scope>NUCLEOTIDE SEQUENCE [LARGE SCALE GENOMIC DNA]</scope>
    <source>
        <strain evidence="2 3">IMCC 1097</strain>
    </source>
</reference>
<dbReference type="KEGG" id="llp:GH975_04415"/>
<dbReference type="CDD" id="cd03114">
    <property type="entry name" value="MMAA-like"/>
    <property type="match status" value="1"/>
</dbReference>
<keyword evidence="2" id="KW-0378">Hydrolase</keyword>
<dbReference type="GO" id="GO:0005525">
    <property type="term" value="F:GTP binding"/>
    <property type="evidence" value="ECO:0007669"/>
    <property type="project" value="InterPro"/>
</dbReference>
<dbReference type="EMBL" id="CP045871">
    <property type="protein sequence ID" value="QGG79858.1"/>
    <property type="molecule type" value="Genomic_DNA"/>
</dbReference>